<reference evidence="2" key="1">
    <citation type="submission" date="2020-06" db="EMBL/GenBank/DDBJ databases">
        <authorList>
            <consortium name="Plant Systems Biology data submission"/>
        </authorList>
    </citation>
    <scope>NUCLEOTIDE SEQUENCE</scope>
    <source>
        <strain evidence="2">D6</strain>
    </source>
</reference>
<evidence type="ECO:0000313" key="2">
    <source>
        <dbReference type="EMBL" id="CAB9503642.1"/>
    </source>
</evidence>
<feature type="region of interest" description="Disordered" evidence="1">
    <location>
        <begin position="23"/>
        <end position="63"/>
    </location>
</feature>
<organism evidence="2 3">
    <name type="scientific">Seminavis robusta</name>
    <dbReference type="NCBI Taxonomy" id="568900"/>
    <lineage>
        <taxon>Eukaryota</taxon>
        <taxon>Sar</taxon>
        <taxon>Stramenopiles</taxon>
        <taxon>Ochrophyta</taxon>
        <taxon>Bacillariophyta</taxon>
        <taxon>Bacillariophyceae</taxon>
        <taxon>Bacillariophycidae</taxon>
        <taxon>Naviculales</taxon>
        <taxon>Naviculaceae</taxon>
        <taxon>Seminavis</taxon>
    </lineage>
</organism>
<dbReference type="EMBL" id="CAICTM010000171">
    <property type="protein sequence ID" value="CAB9503642.1"/>
    <property type="molecule type" value="Genomic_DNA"/>
</dbReference>
<protein>
    <submittedName>
        <fullName evidence="2">Uncharacterized protein</fullName>
    </submittedName>
</protein>
<proteinExistence type="predicted"/>
<feature type="region of interest" description="Disordered" evidence="1">
    <location>
        <begin position="81"/>
        <end position="107"/>
    </location>
</feature>
<evidence type="ECO:0000256" key="1">
    <source>
        <dbReference type="SAM" id="MobiDB-lite"/>
    </source>
</evidence>
<gene>
    <name evidence="2" type="ORF">SEMRO_172_G075980.1</name>
</gene>
<evidence type="ECO:0000313" key="3">
    <source>
        <dbReference type="Proteomes" id="UP001153069"/>
    </source>
</evidence>
<accession>A0A9N8DI85</accession>
<comment type="caution">
    <text evidence="2">The sequence shown here is derived from an EMBL/GenBank/DDBJ whole genome shotgun (WGS) entry which is preliminary data.</text>
</comment>
<name>A0A9N8DI85_9STRA</name>
<dbReference type="Proteomes" id="UP001153069">
    <property type="component" value="Unassembled WGS sequence"/>
</dbReference>
<keyword evidence="3" id="KW-1185">Reference proteome</keyword>
<sequence>MNTDISDANFELMKIVDQRIAAAAEDDNNSQQREHHHLGNQHPRENLTALGPHTNTKSAGSHENDDFDLMEIVAQRAAAARAAIDSEQAQEPGFPKSHNQASRPARSLMCATEEQEPSNIPSSSIGMASLRRMQNVIAEFVQPGAYSVDGIATHLQEEDGSSESDNEGGNWEEEDIQAVAYPIDHQGTEEFLPRAEKPANQSQKMGLLGFQCCPQPHKHQ</sequence>
<dbReference type="AlphaFoldDB" id="A0A9N8DI85"/>